<proteinExistence type="predicted"/>
<feature type="compositionally biased region" description="Low complexity" evidence="1">
    <location>
        <begin position="17"/>
        <end position="27"/>
    </location>
</feature>
<organism evidence="2">
    <name type="scientific">Tanacetum cinerariifolium</name>
    <name type="common">Dalmatian daisy</name>
    <name type="synonym">Chrysanthemum cinerariifolium</name>
    <dbReference type="NCBI Taxonomy" id="118510"/>
    <lineage>
        <taxon>Eukaryota</taxon>
        <taxon>Viridiplantae</taxon>
        <taxon>Streptophyta</taxon>
        <taxon>Embryophyta</taxon>
        <taxon>Tracheophyta</taxon>
        <taxon>Spermatophyta</taxon>
        <taxon>Magnoliopsida</taxon>
        <taxon>eudicotyledons</taxon>
        <taxon>Gunneridae</taxon>
        <taxon>Pentapetalae</taxon>
        <taxon>asterids</taxon>
        <taxon>campanulids</taxon>
        <taxon>Asterales</taxon>
        <taxon>Asteraceae</taxon>
        <taxon>Asteroideae</taxon>
        <taxon>Anthemideae</taxon>
        <taxon>Anthemidinae</taxon>
        <taxon>Tanacetum</taxon>
    </lineage>
</organism>
<sequence>PSPAIGSTSDDVQNRNSSETEASSSTISSKPFIKFVKATVKPTENKTVKVETIKKPVVKYAKQYRKPSK</sequence>
<name>A0A699S8T8_TANCI</name>
<protein>
    <submittedName>
        <fullName evidence="2">Uncharacterized protein</fullName>
    </submittedName>
</protein>
<evidence type="ECO:0000313" key="2">
    <source>
        <dbReference type="EMBL" id="GFC93710.1"/>
    </source>
</evidence>
<evidence type="ECO:0000256" key="1">
    <source>
        <dbReference type="SAM" id="MobiDB-lite"/>
    </source>
</evidence>
<gene>
    <name evidence="2" type="ORF">Tci_865680</name>
</gene>
<feature type="region of interest" description="Disordered" evidence="1">
    <location>
        <begin position="1"/>
        <end position="27"/>
    </location>
</feature>
<feature type="compositionally biased region" description="Polar residues" evidence="1">
    <location>
        <begin position="1"/>
        <end position="16"/>
    </location>
</feature>
<accession>A0A699S8T8</accession>
<dbReference type="AlphaFoldDB" id="A0A699S8T8"/>
<reference evidence="2" key="1">
    <citation type="journal article" date="2019" name="Sci. Rep.">
        <title>Draft genome of Tanacetum cinerariifolium, the natural source of mosquito coil.</title>
        <authorList>
            <person name="Yamashiro T."/>
            <person name="Shiraishi A."/>
            <person name="Satake H."/>
            <person name="Nakayama K."/>
        </authorList>
    </citation>
    <scope>NUCLEOTIDE SEQUENCE</scope>
</reference>
<comment type="caution">
    <text evidence="2">The sequence shown here is derived from an EMBL/GenBank/DDBJ whole genome shotgun (WGS) entry which is preliminary data.</text>
</comment>
<feature type="non-terminal residue" evidence="2">
    <location>
        <position position="1"/>
    </location>
</feature>
<dbReference type="EMBL" id="BKCJ011144910">
    <property type="protein sequence ID" value="GFC93710.1"/>
    <property type="molecule type" value="Genomic_DNA"/>
</dbReference>